<evidence type="ECO:0000259" key="6">
    <source>
        <dbReference type="Pfam" id="PF07687"/>
    </source>
</evidence>
<dbReference type="Gene3D" id="1.10.150.900">
    <property type="match status" value="1"/>
</dbReference>
<gene>
    <name evidence="7" type="ORF">Nans01_48520</name>
</gene>
<dbReference type="GO" id="GO:0046872">
    <property type="term" value="F:metal ion binding"/>
    <property type="evidence" value="ECO:0007669"/>
    <property type="project" value="UniProtKB-KW"/>
</dbReference>
<dbReference type="Pfam" id="PF07687">
    <property type="entry name" value="M20_dimer"/>
    <property type="match status" value="1"/>
</dbReference>
<reference evidence="7" key="1">
    <citation type="submission" date="2023-02" db="EMBL/GenBank/DDBJ databases">
        <title>Nocardiopsis ansamitocini NBRC 112285.</title>
        <authorList>
            <person name="Ichikawa N."/>
            <person name="Sato H."/>
            <person name="Tonouchi N."/>
        </authorList>
    </citation>
    <scope>NUCLEOTIDE SEQUENCE</scope>
    <source>
        <strain evidence="7">NBRC 112285</strain>
    </source>
</reference>
<dbReference type="Gene3D" id="3.30.70.360">
    <property type="match status" value="1"/>
</dbReference>
<feature type="domain" description="Peptidase M20 dimerisation" evidence="6">
    <location>
        <begin position="213"/>
        <end position="339"/>
    </location>
</feature>
<dbReference type="InterPro" id="IPR011650">
    <property type="entry name" value="Peptidase_M20_dimer"/>
</dbReference>
<dbReference type="Proteomes" id="UP001165092">
    <property type="component" value="Unassembled WGS sequence"/>
</dbReference>
<dbReference type="PANTHER" id="PTHR43808:SF8">
    <property type="entry name" value="PEPTIDASE M20 DIMERISATION DOMAIN-CONTAINING PROTEIN"/>
    <property type="match status" value="1"/>
</dbReference>
<keyword evidence="5" id="KW-0862">Zinc</keyword>
<evidence type="ECO:0000256" key="5">
    <source>
        <dbReference type="ARBA" id="ARBA00022833"/>
    </source>
</evidence>
<dbReference type="CDD" id="cd05675">
    <property type="entry name" value="M20_yscS_like"/>
    <property type="match status" value="1"/>
</dbReference>
<evidence type="ECO:0000256" key="1">
    <source>
        <dbReference type="ARBA" id="ARBA00001947"/>
    </source>
</evidence>
<comment type="similarity">
    <text evidence="2">Belongs to the peptidase M20A family.</text>
</comment>
<evidence type="ECO:0000313" key="8">
    <source>
        <dbReference type="Proteomes" id="UP001165092"/>
    </source>
</evidence>
<protein>
    <submittedName>
        <fullName evidence="7">Peptidase M20</fullName>
    </submittedName>
</protein>
<dbReference type="PANTHER" id="PTHR43808">
    <property type="entry name" value="ACETYLORNITHINE DEACETYLASE"/>
    <property type="match status" value="1"/>
</dbReference>
<evidence type="ECO:0000256" key="3">
    <source>
        <dbReference type="ARBA" id="ARBA00022723"/>
    </source>
</evidence>
<name>A0A9W6PB99_9ACTN</name>
<comment type="caution">
    <text evidence="7">The sequence shown here is derived from an EMBL/GenBank/DDBJ whole genome shotgun (WGS) entry which is preliminary data.</text>
</comment>
<keyword evidence="3" id="KW-0479">Metal-binding</keyword>
<dbReference type="PIRSF" id="PIRSF036696">
    <property type="entry name" value="ACY-1"/>
    <property type="match status" value="1"/>
</dbReference>
<dbReference type="InterPro" id="IPR002933">
    <property type="entry name" value="Peptidase_M20"/>
</dbReference>
<dbReference type="InterPro" id="IPR036264">
    <property type="entry name" value="Bact_exopeptidase_dim_dom"/>
</dbReference>
<evidence type="ECO:0000256" key="2">
    <source>
        <dbReference type="ARBA" id="ARBA00006247"/>
    </source>
</evidence>
<dbReference type="NCBIfam" id="NF005913">
    <property type="entry name" value="PRK07906.1"/>
    <property type="match status" value="1"/>
</dbReference>
<dbReference type="SUPFAM" id="SSF55031">
    <property type="entry name" value="Bacterial exopeptidase dimerisation domain"/>
    <property type="match status" value="1"/>
</dbReference>
<dbReference type="Pfam" id="PF01546">
    <property type="entry name" value="Peptidase_M20"/>
    <property type="match status" value="1"/>
</dbReference>
<dbReference type="AlphaFoldDB" id="A0A9W6PB99"/>
<dbReference type="EMBL" id="BSQG01000017">
    <property type="protein sequence ID" value="GLU50501.1"/>
    <property type="molecule type" value="Genomic_DNA"/>
</dbReference>
<evidence type="ECO:0000256" key="4">
    <source>
        <dbReference type="ARBA" id="ARBA00022801"/>
    </source>
</evidence>
<organism evidence="7 8">
    <name type="scientific">Nocardiopsis ansamitocini</name>
    <dbReference type="NCBI Taxonomy" id="1670832"/>
    <lineage>
        <taxon>Bacteria</taxon>
        <taxon>Bacillati</taxon>
        <taxon>Actinomycetota</taxon>
        <taxon>Actinomycetes</taxon>
        <taxon>Streptosporangiales</taxon>
        <taxon>Nocardiopsidaceae</taxon>
        <taxon>Nocardiopsis</taxon>
    </lineage>
</organism>
<dbReference type="Gene3D" id="3.40.630.10">
    <property type="entry name" value="Zn peptidases"/>
    <property type="match status" value="1"/>
</dbReference>
<dbReference type="FunFam" id="3.40.630.10:FF:000023">
    <property type="entry name" value="M20/M25/M40 family metallo-hydrolase"/>
    <property type="match status" value="1"/>
</dbReference>
<keyword evidence="8" id="KW-1185">Reference proteome</keyword>
<dbReference type="SUPFAM" id="SSF53187">
    <property type="entry name" value="Zn-dependent exopeptidases"/>
    <property type="match status" value="1"/>
</dbReference>
<evidence type="ECO:0000313" key="7">
    <source>
        <dbReference type="EMBL" id="GLU50501.1"/>
    </source>
</evidence>
<dbReference type="InterPro" id="IPR050072">
    <property type="entry name" value="Peptidase_M20A"/>
</dbReference>
<dbReference type="FunFam" id="1.10.150.900:FF:000002">
    <property type="entry name" value="M20/M25/M40 family peptidase"/>
    <property type="match status" value="1"/>
</dbReference>
<keyword evidence="4" id="KW-0378">Hydrolase</keyword>
<sequence>MEGTEADKRSAVVMTQQQGGLGAAEAEVADLCRELIAIDTSNYGDHSGPGERVAAEYVAGKLDEVGVESTIYESHPGRSSLVARIEGTDSSRPPLLIQGHLDVVPANAEDWTHHPFAGEIADGCVWGRGAVDMKDMDAMALAVVRQRLREGRKPPRDVVLAFLADEEAGGSWGAHWLVREHPELFADCTEAISEVGGFSFTVGDNRRMYLIETAEKGLAWMKLTAQGTAGHGSMVNNDNAVTELAAAVARLGQHEFPLRLTKTVRLFLEEVCEAFGIEFDEDDVDATVARLGPIASMIGATLRNSVNPTVLAGGYKANVIPGSATAQVDGRFLPGLEEEYFAEIDRLLGPKVTREFIQHLPAVETEFSGGIVTAMSDALLAEDPGAKAIPYCLSGGTDAKAFAQLGIRNFGFAPLRLPPELNFSGMFHGVDERVPVDSLQFGVRVLDRFLDLS</sequence>
<proteinExistence type="inferred from homology"/>
<accession>A0A9W6PB99</accession>
<dbReference type="GO" id="GO:0016787">
    <property type="term" value="F:hydrolase activity"/>
    <property type="evidence" value="ECO:0007669"/>
    <property type="project" value="UniProtKB-KW"/>
</dbReference>
<comment type="cofactor">
    <cofactor evidence="1">
        <name>Zn(2+)</name>
        <dbReference type="ChEBI" id="CHEBI:29105"/>
    </cofactor>
</comment>